<dbReference type="InterPro" id="IPR013196">
    <property type="entry name" value="HTH_11"/>
</dbReference>
<reference evidence="3" key="2">
    <citation type="journal article" date="2021" name="PeerJ">
        <title>Extensive microbial diversity within the chicken gut microbiome revealed by metagenomics and culture.</title>
        <authorList>
            <person name="Gilroy R."/>
            <person name="Ravi A."/>
            <person name="Getino M."/>
            <person name="Pursley I."/>
            <person name="Horton D.L."/>
            <person name="Alikhan N.F."/>
            <person name="Baker D."/>
            <person name="Gharbi K."/>
            <person name="Hall N."/>
            <person name="Watson M."/>
            <person name="Adriaenssens E.M."/>
            <person name="Foster-Nyarko E."/>
            <person name="Jarju S."/>
            <person name="Secka A."/>
            <person name="Antonio M."/>
            <person name="Oren A."/>
            <person name="Chaudhuri R.R."/>
            <person name="La Ragione R."/>
            <person name="Hildebrand F."/>
            <person name="Pallen M.J."/>
        </authorList>
    </citation>
    <scope>NUCLEOTIDE SEQUENCE</scope>
    <source>
        <strain evidence="3">ChiSjej1B19-7085</strain>
    </source>
</reference>
<reference evidence="3" key="1">
    <citation type="submission" date="2020-10" db="EMBL/GenBank/DDBJ databases">
        <authorList>
            <person name="Gilroy R."/>
        </authorList>
    </citation>
    <scope>NUCLEOTIDE SEQUENCE</scope>
    <source>
        <strain evidence="3">ChiSjej1B19-7085</strain>
    </source>
</reference>
<gene>
    <name evidence="3" type="ORF">IAA54_11745</name>
</gene>
<dbReference type="GO" id="GO:0005737">
    <property type="term" value="C:cytoplasm"/>
    <property type="evidence" value="ECO:0007669"/>
    <property type="project" value="TreeGrafter"/>
</dbReference>
<feature type="domain" description="BPL/LPL catalytic" evidence="2">
    <location>
        <begin position="67"/>
        <end position="220"/>
    </location>
</feature>
<dbReference type="Gene3D" id="1.10.10.10">
    <property type="entry name" value="Winged helix-like DNA-binding domain superfamily/Winged helix DNA-binding domain"/>
    <property type="match status" value="1"/>
</dbReference>
<dbReference type="PROSITE" id="PS51733">
    <property type="entry name" value="BPL_LPL_CATALYTIC"/>
    <property type="match status" value="1"/>
</dbReference>
<organism evidence="3 4">
    <name type="scientific">Candidatus Gallacutalibacter pullicola</name>
    <dbReference type="NCBI Taxonomy" id="2840830"/>
    <lineage>
        <taxon>Bacteria</taxon>
        <taxon>Bacillati</taxon>
        <taxon>Bacillota</taxon>
        <taxon>Clostridia</taxon>
        <taxon>Eubacteriales</taxon>
        <taxon>Candidatus Gallacutalibacter</taxon>
    </lineage>
</organism>
<proteinExistence type="predicted"/>
<dbReference type="GO" id="GO:0009249">
    <property type="term" value="P:protein lipoylation"/>
    <property type="evidence" value="ECO:0007669"/>
    <property type="project" value="UniProtKB-ARBA"/>
</dbReference>
<dbReference type="Proteomes" id="UP000886785">
    <property type="component" value="Unassembled WGS sequence"/>
</dbReference>
<dbReference type="SUPFAM" id="SSF55681">
    <property type="entry name" value="Class II aaRS and biotin synthetases"/>
    <property type="match status" value="1"/>
</dbReference>
<dbReference type="EC" id="6.3.4.15" evidence="3"/>
<dbReference type="GO" id="GO:0016740">
    <property type="term" value="F:transferase activity"/>
    <property type="evidence" value="ECO:0007669"/>
    <property type="project" value="UniProtKB-ARBA"/>
</dbReference>
<evidence type="ECO:0000313" key="3">
    <source>
        <dbReference type="EMBL" id="HIR58323.1"/>
    </source>
</evidence>
<evidence type="ECO:0000256" key="1">
    <source>
        <dbReference type="ARBA" id="ARBA00022598"/>
    </source>
</evidence>
<dbReference type="SUPFAM" id="SSF46785">
    <property type="entry name" value="Winged helix' DNA-binding domain"/>
    <property type="match status" value="1"/>
</dbReference>
<dbReference type="GO" id="GO:0004077">
    <property type="term" value="F:biotin--[biotin carboxyl-carrier protein] ligase activity"/>
    <property type="evidence" value="ECO:0007669"/>
    <property type="project" value="UniProtKB-EC"/>
</dbReference>
<keyword evidence="1 3" id="KW-0436">Ligase</keyword>
<dbReference type="InterPro" id="IPR004143">
    <property type="entry name" value="BPL_LPL_catalytic"/>
</dbReference>
<comment type="caution">
    <text evidence="3">The sequence shown here is derived from an EMBL/GenBank/DDBJ whole genome shotgun (WGS) entry which is preliminary data.</text>
</comment>
<dbReference type="Gene3D" id="3.30.930.10">
    <property type="entry name" value="Bira Bifunctional Protein, Domain 2"/>
    <property type="match status" value="1"/>
</dbReference>
<accession>A0A9D1DST1</accession>
<sequence>MTKTDILQYLRKSGGFVSGEEISRHFGVSRAAVWKVITALREDGYVIDSVTKKGYHLAEAPDLLSEAEIREGLHTARIGTHIFSFDTVDSTNEEAKRQGQAGAPDGSVFVAEQQTGGKGRLGRVWSSPRGKGIWFTILLRPGGSPLQVSNITLLAGLAVCSAIRKTTGCPAMIKWPNDVIIGSKKVCGILTEISAEMDCIHYLVIGIGINANNESFPEEL</sequence>
<dbReference type="InterPro" id="IPR011991">
    <property type="entry name" value="ArsR-like_HTH"/>
</dbReference>
<dbReference type="AlphaFoldDB" id="A0A9D1DST1"/>
<evidence type="ECO:0000259" key="2">
    <source>
        <dbReference type="PROSITE" id="PS51733"/>
    </source>
</evidence>
<dbReference type="NCBIfam" id="TIGR00121">
    <property type="entry name" value="birA_ligase"/>
    <property type="match status" value="1"/>
</dbReference>
<protein>
    <submittedName>
        <fullName evidence="3">Biotin--[acetyl-CoA-carboxylase] ligase</fullName>
        <ecNumber evidence="3">6.3.4.15</ecNumber>
    </submittedName>
</protein>
<evidence type="ECO:0000313" key="4">
    <source>
        <dbReference type="Proteomes" id="UP000886785"/>
    </source>
</evidence>
<dbReference type="InterPro" id="IPR036390">
    <property type="entry name" value="WH_DNA-bd_sf"/>
</dbReference>
<dbReference type="InterPro" id="IPR004408">
    <property type="entry name" value="Biotin_CoA_COase_ligase"/>
</dbReference>
<dbReference type="CDD" id="cd16442">
    <property type="entry name" value="BPL"/>
    <property type="match status" value="1"/>
</dbReference>
<dbReference type="InterPro" id="IPR045864">
    <property type="entry name" value="aa-tRNA-synth_II/BPL/LPL"/>
</dbReference>
<dbReference type="PANTHER" id="PTHR12835:SF5">
    <property type="entry name" value="BIOTIN--PROTEIN LIGASE"/>
    <property type="match status" value="1"/>
</dbReference>
<dbReference type="InterPro" id="IPR036388">
    <property type="entry name" value="WH-like_DNA-bd_sf"/>
</dbReference>
<dbReference type="EMBL" id="DVHF01000151">
    <property type="protein sequence ID" value="HIR58323.1"/>
    <property type="molecule type" value="Genomic_DNA"/>
</dbReference>
<dbReference type="PANTHER" id="PTHR12835">
    <property type="entry name" value="BIOTIN PROTEIN LIGASE"/>
    <property type="match status" value="1"/>
</dbReference>
<dbReference type="Pfam" id="PF08279">
    <property type="entry name" value="HTH_11"/>
    <property type="match status" value="1"/>
</dbReference>
<dbReference type="CDD" id="cd00090">
    <property type="entry name" value="HTH_ARSR"/>
    <property type="match status" value="1"/>
</dbReference>
<feature type="non-terminal residue" evidence="3">
    <location>
        <position position="220"/>
    </location>
</feature>
<name>A0A9D1DST1_9FIRM</name>
<dbReference type="Pfam" id="PF03099">
    <property type="entry name" value="BPL_LplA_LipB"/>
    <property type="match status" value="1"/>
</dbReference>